<reference evidence="3" key="1">
    <citation type="submission" date="2023-05" db="EMBL/GenBank/DDBJ databases">
        <authorList>
            <person name="Huff M."/>
        </authorList>
    </citation>
    <scope>NUCLEOTIDE SEQUENCE</scope>
</reference>
<dbReference type="PANTHER" id="PTHR47932">
    <property type="entry name" value="ATPASE EXPRESSION PROTEIN 3"/>
    <property type="match status" value="1"/>
</dbReference>
<feature type="repeat" description="PPR" evidence="2">
    <location>
        <begin position="23"/>
        <end position="57"/>
    </location>
</feature>
<dbReference type="AlphaFoldDB" id="A0AAD2ACM0"/>
<keyword evidence="1" id="KW-0677">Repeat</keyword>
<dbReference type="PROSITE" id="PS51375">
    <property type="entry name" value="PPR"/>
    <property type="match status" value="2"/>
</dbReference>
<dbReference type="Pfam" id="PF13041">
    <property type="entry name" value="PPR_2"/>
    <property type="match status" value="2"/>
</dbReference>
<evidence type="ECO:0008006" key="5">
    <source>
        <dbReference type="Google" id="ProtNLM"/>
    </source>
</evidence>
<dbReference type="InterPro" id="IPR011990">
    <property type="entry name" value="TPR-like_helical_dom_sf"/>
</dbReference>
<feature type="repeat" description="PPR" evidence="2">
    <location>
        <begin position="79"/>
        <end position="113"/>
    </location>
</feature>
<dbReference type="NCBIfam" id="TIGR00756">
    <property type="entry name" value="PPR"/>
    <property type="match status" value="2"/>
</dbReference>
<dbReference type="PANTHER" id="PTHR47932:SF63">
    <property type="entry name" value="OS08G0290000 PROTEIN"/>
    <property type="match status" value="1"/>
</dbReference>
<gene>
    <name evidence="3" type="ORF">FPE_LOCUS33146</name>
</gene>
<evidence type="ECO:0000313" key="4">
    <source>
        <dbReference type="Proteomes" id="UP000834106"/>
    </source>
</evidence>
<dbReference type="Proteomes" id="UP000834106">
    <property type="component" value="Chromosome 22"/>
</dbReference>
<name>A0AAD2ACM0_9LAMI</name>
<accession>A0AAD2ACM0</accession>
<dbReference type="EMBL" id="OU503057">
    <property type="protein sequence ID" value="CAI9785716.1"/>
    <property type="molecule type" value="Genomic_DNA"/>
</dbReference>
<dbReference type="Gene3D" id="1.25.40.10">
    <property type="entry name" value="Tetratricopeptide repeat domain"/>
    <property type="match status" value="2"/>
</dbReference>
<sequence>MALCLHKEEGKGNGGSDLRFKPNLISYATLIHGLCEEGLLDKGKQLFLEMKGKGIRPDLITYSGLIHGLCEGDRGHKRDVVSYNVLISGYGKIHKLEEAMRLFKEMVSEVYKLDVITFNTLLTGLFHFGDVKDARTLF</sequence>
<protein>
    <recommendedName>
        <fullName evidence="5">Pentatricopeptide repeat-containing protein</fullName>
    </recommendedName>
</protein>
<keyword evidence="4" id="KW-1185">Reference proteome</keyword>
<dbReference type="InterPro" id="IPR002885">
    <property type="entry name" value="PPR_rpt"/>
</dbReference>
<organism evidence="3 4">
    <name type="scientific">Fraxinus pennsylvanica</name>
    <dbReference type="NCBI Taxonomy" id="56036"/>
    <lineage>
        <taxon>Eukaryota</taxon>
        <taxon>Viridiplantae</taxon>
        <taxon>Streptophyta</taxon>
        <taxon>Embryophyta</taxon>
        <taxon>Tracheophyta</taxon>
        <taxon>Spermatophyta</taxon>
        <taxon>Magnoliopsida</taxon>
        <taxon>eudicotyledons</taxon>
        <taxon>Gunneridae</taxon>
        <taxon>Pentapetalae</taxon>
        <taxon>asterids</taxon>
        <taxon>lamiids</taxon>
        <taxon>Lamiales</taxon>
        <taxon>Oleaceae</taxon>
        <taxon>Oleeae</taxon>
        <taxon>Fraxinus</taxon>
    </lineage>
</organism>
<evidence type="ECO:0000256" key="1">
    <source>
        <dbReference type="ARBA" id="ARBA00022737"/>
    </source>
</evidence>
<evidence type="ECO:0000256" key="2">
    <source>
        <dbReference type="PROSITE-ProRule" id="PRU00708"/>
    </source>
</evidence>
<evidence type="ECO:0000313" key="3">
    <source>
        <dbReference type="EMBL" id="CAI9785716.1"/>
    </source>
</evidence>
<proteinExistence type="predicted"/>